<dbReference type="Gene3D" id="1.25.40.90">
    <property type="match status" value="1"/>
</dbReference>
<dbReference type="FunFam" id="1.25.40.90:FF:000006">
    <property type="entry name" value="Clathrin interactor 1"/>
    <property type="match status" value="1"/>
</dbReference>
<dbReference type="GO" id="GO:0005886">
    <property type="term" value="C:plasma membrane"/>
    <property type="evidence" value="ECO:0007669"/>
    <property type="project" value="TreeGrafter"/>
</dbReference>
<evidence type="ECO:0000313" key="3">
    <source>
        <dbReference type="EMBL" id="KZV81364.1"/>
    </source>
</evidence>
<gene>
    <name evidence="3" type="ORF">EXIGLDRAFT_686061</name>
</gene>
<proteinExistence type="predicted"/>
<dbReference type="AlphaFoldDB" id="A0A165BWE6"/>
<dbReference type="GO" id="GO:0005829">
    <property type="term" value="C:cytosol"/>
    <property type="evidence" value="ECO:0007669"/>
    <property type="project" value="GOC"/>
</dbReference>
<dbReference type="OrthoDB" id="4033880at2759"/>
<dbReference type="GO" id="GO:0030276">
    <property type="term" value="F:clathrin binding"/>
    <property type="evidence" value="ECO:0007669"/>
    <property type="project" value="TreeGrafter"/>
</dbReference>
<dbReference type="STRING" id="1314781.A0A165BWE6"/>
<keyword evidence="4" id="KW-1185">Reference proteome</keyword>
<feature type="region of interest" description="Disordered" evidence="1">
    <location>
        <begin position="159"/>
        <end position="185"/>
    </location>
</feature>
<protein>
    <submittedName>
        <fullName evidence="3">ENTH-domain-containing protein</fullName>
    </submittedName>
</protein>
<dbReference type="GO" id="GO:0005768">
    <property type="term" value="C:endosome"/>
    <property type="evidence" value="ECO:0007669"/>
    <property type="project" value="TreeGrafter"/>
</dbReference>
<name>A0A165BWE6_EXIGL</name>
<reference evidence="3 4" key="1">
    <citation type="journal article" date="2016" name="Mol. Biol. Evol.">
        <title>Comparative Genomics of Early-Diverging Mushroom-Forming Fungi Provides Insights into the Origins of Lignocellulose Decay Capabilities.</title>
        <authorList>
            <person name="Nagy L.G."/>
            <person name="Riley R."/>
            <person name="Tritt A."/>
            <person name="Adam C."/>
            <person name="Daum C."/>
            <person name="Floudas D."/>
            <person name="Sun H."/>
            <person name="Yadav J.S."/>
            <person name="Pangilinan J."/>
            <person name="Larsson K.H."/>
            <person name="Matsuura K."/>
            <person name="Barry K."/>
            <person name="Labutti K."/>
            <person name="Kuo R."/>
            <person name="Ohm R.A."/>
            <person name="Bhattacharya S.S."/>
            <person name="Shirouzu T."/>
            <person name="Yoshinaga Y."/>
            <person name="Martin F.M."/>
            <person name="Grigoriev I.V."/>
            <person name="Hibbett D.S."/>
        </authorList>
    </citation>
    <scope>NUCLEOTIDE SEQUENCE [LARGE SCALE GENOMIC DNA]</scope>
    <source>
        <strain evidence="3 4">HHB12029</strain>
    </source>
</reference>
<sequence length="204" mass="23757">MDMLENLGKQLSQVTMYDVKSVYNQVRARHAKNIVLNVSEMEAKVREATNDDPWGASSTLMNEIAQGTFNYQQFNEIMPCIYARFMEKEARQWRQIYKARSHPIFSPLIQALQLLEFLIKNGSERTVDDARAHLSTIKMLRNFHYIDDKGKDQGINGAFASPPFRSCRSRRRREPVPVRPSRPSAGFCQRRAGTPCRVYRWLRQ</sequence>
<dbReference type="PANTHER" id="PTHR12276:SF45">
    <property type="entry name" value="CLATHRIN INTERACTOR 1"/>
    <property type="match status" value="1"/>
</dbReference>
<dbReference type="Pfam" id="PF01417">
    <property type="entry name" value="ENTH"/>
    <property type="match status" value="1"/>
</dbReference>
<dbReference type="EMBL" id="KV426397">
    <property type="protein sequence ID" value="KZV81364.1"/>
    <property type="molecule type" value="Genomic_DNA"/>
</dbReference>
<dbReference type="GO" id="GO:0030125">
    <property type="term" value="C:clathrin vesicle coat"/>
    <property type="evidence" value="ECO:0007669"/>
    <property type="project" value="TreeGrafter"/>
</dbReference>
<evidence type="ECO:0000313" key="4">
    <source>
        <dbReference type="Proteomes" id="UP000077266"/>
    </source>
</evidence>
<dbReference type="PANTHER" id="PTHR12276">
    <property type="entry name" value="EPSIN/ENT-RELATED"/>
    <property type="match status" value="1"/>
</dbReference>
<evidence type="ECO:0000259" key="2">
    <source>
        <dbReference type="PROSITE" id="PS50942"/>
    </source>
</evidence>
<dbReference type="SUPFAM" id="SSF48464">
    <property type="entry name" value="ENTH/VHS domain"/>
    <property type="match status" value="1"/>
</dbReference>
<dbReference type="CDD" id="cd16992">
    <property type="entry name" value="ENTH_Ent3"/>
    <property type="match status" value="1"/>
</dbReference>
<dbReference type="GO" id="GO:0005543">
    <property type="term" value="F:phospholipid binding"/>
    <property type="evidence" value="ECO:0007669"/>
    <property type="project" value="TreeGrafter"/>
</dbReference>
<dbReference type="InterPro" id="IPR008942">
    <property type="entry name" value="ENTH_VHS"/>
</dbReference>
<dbReference type="SMART" id="SM00273">
    <property type="entry name" value="ENTH"/>
    <property type="match status" value="1"/>
</dbReference>
<dbReference type="Proteomes" id="UP000077266">
    <property type="component" value="Unassembled WGS sequence"/>
</dbReference>
<dbReference type="PROSITE" id="PS50942">
    <property type="entry name" value="ENTH"/>
    <property type="match status" value="1"/>
</dbReference>
<accession>A0A165BWE6</accession>
<evidence type="ECO:0000256" key="1">
    <source>
        <dbReference type="SAM" id="MobiDB-lite"/>
    </source>
</evidence>
<dbReference type="InterPro" id="IPR013809">
    <property type="entry name" value="ENTH"/>
</dbReference>
<dbReference type="InParanoid" id="A0A165BWE6"/>
<organism evidence="3 4">
    <name type="scientific">Exidia glandulosa HHB12029</name>
    <dbReference type="NCBI Taxonomy" id="1314781"/>
    <lineage>
        <taxon>Eukaryota</taxon>
        <taxon>Fungi</taxon>
        <taxon>Dikarya</taxon>
        <taxon>Basidiomycota</taxon>
        <taxon>Agaricomycotina</taxon>
        <taxon>Agaricomycetes</taxon>
        <taxon>Auriculariales</taxon>
        <taxon>Exidiaceae</taxon>
        <taxon>Exidia</taxon>
    </lineage>
</organism>
<feature type="domain" description="ENTH" evidence="2">
    <location>
        <begin position="33"/>
        <end position="178"/>
    </location>
</feature>
<dbReference type="GO" id="GO:0006895">
    <property type="term" value="P:Golgi to endosome transport"/>
    <property type="evidence" value="ECO:0007669"/>
    <property type="project" value="TreeGrafter"/>
</dbReference>
<dbReference type="GO" id="GO:0006897">
    <property type="term" value="P:endocytosis"/>
    <property type="evidence" value="ECO:0007669"/>
    <property type="project" value="TreeGrafter"/>
</dbReference>